<dbReference type="STRING" id="1938817.SAMN06296008_11239"/>
<dbReference type="SUPFAM" id="SSF53822">
    <property type="entry name" value="Periplasmic binding protein-like I"/>
    <property type="match status" value="1"/>
</dbReference>
<dbReference type="AlphaFoldDB" id="A0A1W2BC67"/>
<dbReference type="CDD" id="cd19963">
    <property type="entry name" value="PBP1_BMP-like"/>
    <property type="match status" value="1"/>
</dbReference>
<dbReference type="PANTHER" id="PTHR43208">
    <property type="entry name" value="ABC TRANSPORTER SUBSTRATE-BINDING PROTEIN"/>
    <property type="match status" value="1"/>
</dbReference>
<keyword evidence="5" id="KW-1185">Reference proteome</keyword>
<feature type="signal peptide" evidence="2">
    <location>
        <begin position="1"/>
        <end position="25"/>
    </location>
</feature>
<dbReference type="InterPro" id="IPR052910">
    <property type="entry name" value="ABC-Purine-Binding"/>
</dbReference>
<evidence type="ECO:0000313" key="5">
    <source>
        <dbReference type="Proteomes" id="UP000192708"/>
    </source>
</evidence>
<dbReference type="PANTHER" id="PTHR43208:SF1">
    <property type="entry name" value="ABC TRANSPORTER SUBSTRATE-BINDING PROTEIN"/>
    <property type="match status" value="1"/>
</dbReference>
<dbReference type="InterPro" id="IPR028082">
    <property type="entry name" value="Peripla_BP_I"/>
</dbReference>
<evidence type="ECO:0000313" key="4">
    <source>
        <dbReference type="EMBL" id="SMC70370.1"/>
    </source>
</evidence>
<gene>
    <name evidence="4" type="ORF">SAMN06296008_11239</name>
</gene>
<dbReference type="EMBL" id="FWXJ01000012">
    <property type="protein sequence ID" value="SMC70370.1"/>
    <property type="molecule type" value="Genomic_DNA"/>
</dbReference>
<dbReference type="RefSeq" id="WP_200806900.1">
    <property type="nucleotide sequence ID" value="NZ_FWXJ01000012.1"/>
</dbReference>
<protein>
    <submittedName>
        <fullName evidence="4">Nucleoside-binding protein</fullName>
    </submittedName>
</protein>
<proteinExistence type="predicted"/>
<sequence>MKISKRTLLISASFIALGLSQSAIAAEPVKAAFVYFGTPGDAGWTYAHDIGVKLVKKELGSQVTTTIVENVPESADAERVIRDLAAKGNQYIFTTSFGYMEQTLKVGKSFPKVEFYHNTGFKSSENVHTYNSRIYEPAYLAGMIAGRMTKSNTLGFVASFPIPEVVRNINSYTMGARSVNPKVKTKVIWISSWYDPAKERQAAETLIGQGADMLLQNTDSTATLQTAAEKGVYAFGWNSDMAAIAPKAHLASVTHNWGPYYVKTLKAAVSGTPFKENVWGGMKDGMDGLVSLNSSIPASVKKEVEAKQADIISGKFKVFSGPMKLQDGSMKLTAGQSFTDQEIDSIKFYVEGVEGQLPN</sequence>
<evidence type="ECO:0000259" key="3">
    <source>
        <dbReference type="Pfam" id="PF02608"/>
    </source>
</evidence>
<name>A0A1W2BC67_9BURK</name>
<accession>A0A1W2BC67</accession>
<dbReference type="Proteomes" id="UP000192708">
    <property type="component" value="Unassembled WGS sequence"/>
</dbReference>
<dbReference type="InterPro" id="IPR003760">
    <property type="entry name" value="PnrA-like"/>
</dbReference>
<evidence type="ECO:0000256" key="1">
    <source>
        <dbReference type="ARBA" id="ARBA00022729"/>
    </source>
</evidence>
<dbReference type="Pfam" id="PF02608">
    <property type="entry name" value="Bmp"/>
    <property type="match status" value="1"/>
</dbReference>
<organism evidence="4 5">
    <name type="scientific">Polynucleobacter kasalickyi</name>
    <dbReference type="NCBI Taxonomy" id="1938817"/>
    <lineage>
        <taxon>Bacteria</taxon>
        <taxon>Pseudomonadati</taxon>
        <taxon>Pseudomonadota</taxon>
        <taxon>Betaproteobacteria</taxon>
        <taxon>Burkholderiales</taxon>
        <taxon>Burkholderiaceae</taxon>
        <taxon>Polynucleobacter</taxon>
    </lineage>
</organism>
<feature type="domain" description="ABC transporter substrate-binding protein PnrA-like" evidence="3">
    <location>
        <begin position="29"/>
        <end position="317"/>
    </location>
</feature>
<reference evidence="4 5" key="1">
    <citation type="submission" date="2017-04" db="EMBL/GenBank/DDBJ databases">
        <authorList>
            <person name="Afonso C.L."/>
            <person name="Miller P.J."/>
            <person name="Scott M.A."/>
            <person name="Spackman E."/>
            <person name="Goraichik I."/>
            <person name="Dimitrov K.M."/>
            <person name="Suarez D.L."/>
            <person name="Swayne D.E."/>
        </authorList>
    </citation>
    <scope>NUCLEOTIDE SEQUENCE [LARGE SCALE GENOMIC DNA]</scope>
    <source>
        <strain evidence="4 5">VK13</strain>
    </source>
</reference>
<keyword evidence="1 2" id="KW-0732">Signal</keyword>
<feature type="chain" id="PRO_5011963931" evidence="2">
    <location>
        <begin position="26"/>
        <end position="359"/>
    </location>
</feature>
<dbReference type="GO" id="GO:0005886">
    <property type="term" value="C:plasma membrane"/>
    <property type="evidence" value="ECO:0007669"/>
    <property type="project" value="InterPro"/>
</dbReference>
<evidence type="ECO:0000256" key="2">
    <source>
        <dbReference type="SAM" id="SignalP"/>
    </source>
</evidence>
<dbReference type="Gene3D" id="3.40.50.2300">
    <property type="match status" value="2"/>
</dbReference>